<proteinExistence type="predicted"/>
<evidence type="ECO:0008006" key="4">
    <source>
        <dbReference type="Google" id="ProtNLM"/>
    </source>
</evidence>
<keyword evidence="3" id="KW-1185">Reference proteome</keyword>
<sequence>METIHNLTNAASRAIWGDTSAQAQAHEEPVSGKMGNVAAGEPYDAGNIGEPNEAALSSEEQRETETPVSSANEPATGSETGAETTAFPEALTERTKPAAQESKPTSSEDTARESQPRKPAGPAEEAPSAVAMRDDSTKAQSDTRPPAPSPDEAEPRAGTTTTATKDAATTTSTTSSSATDTTGAAGTTGSTDEAKAEAEPKDAAEKKVDKKSAVATATGDDDTASPAIKLEGPGPRPLEEIAREHGGDAGAAKPDSVVRSSQGLAGAGAGASAGAGPEGRAVPDTAGQRRRDSGKSMGGEGEGEGESGLKVGGKGERAGEQHFHSTGLAAEGGDFDASKPGAGKEADRLLEEIGVHRGEGGGHHNAGSSGKEKLGIKDKIKAKLHKSTMSP</sequence>
<dbReference type="KEGG" id="ttt:THITE_2090463"/>
<feature type="compositionally biased region" description="Basic and acidic residues" evidence="1">
    <location>
        <begin position="192"/>
        <end position="212"/>
    </location>
</feature>
<feature type="compositionally biased region" description="Low complexity" evidence="1">
    <location>
        <begin position="157"/>
        <end position="191"/>
    </location>
</feature>
<name>G2RAX9_THETT</name>
<reference evidence="2 3" key="1">
    <citation type="journal article" date="2011" name="Nat. Biotechnol.">
        <title>Comparative genomic analysis of the thermophilic biomass-degrading fungi Myceliophthora thermophila and Thielavia terrestris.</title>
        <authorList>
            <person name="Berka R.M."/>
            <person name="Grigoriev I.V."/>
            <person name="Otillar R."/>
            <person name="Salamov A."/>
            <person name="Grimwood J."/>
            <person name="Reid I."/>
            <person name="Ishmael N."/>
            <person name="John T."/>
            <person name="Darmond C."/>
            <person name="Moisan M.-C."/>
            <person name="Henrissat B."/>
            <person name="Coutinho P.M."/>
            <person name="Lombard V."/>
            <person name="Natvig D.O."/>
            <person name="Lindquist E."/>
            <person name="Schmutz J."/>
            <person name="Lucas S."/>
            <person name="Harris P."/>
            <person name="Powlowski J."/>
            <person name="Bellemare A."/>
            <person name="Taylor D."/>
            <person name="Butler G."/>
            <person name="de Vries R.P."/>
            <person name="Allijn I.E."/>
            <person name="van den Brink J."/>
            <person name="Ushinsky S."/>
            <person name="Storms R."/>
            <person name="Powell A.J."/>
            <person name="Paulsen I.T."/>
            <person name="Elbourne L.D.H."/>
            <person name="Baker S.E."/>
            <person name="Magnuson J."/>
            <person name="LaBoissiere S."/>
            <person name="Clutterbuck A.J."/>
            <person name="Martinez D."/>
            <person name="Wogulis M."/>
            <person name="de Leon A.L."/>
            <person name="Rey M.W."/>
            <person name="Tsang A."/>
        </authorList>
    </citation>
    <scope>NUCLEOTIDE SEQUENCE [LARGE SCALE GENOMIC DNA]</scope>
    <source>
        <strain evidence="3">ATCC 38088 / NRRL 8126</strain>
    </source>
</reference>
<dbReference type="RefSeq" id="XP_003655290.1">
    <property type="nucleotide sequence ID" value="XM_003655242.1"/>
</dbReference>
<evidence type="ECO:0000313" key="2">
    <source>
        <dbReference type="EMBL" id="AEO68954.1"/>
    </source>
</evidence>
<dbReference type="HOGENOM" id="CLU_056606_1_0_1"/>
<feature type="compositionally biased region" description="Basic and acidic residues" evidence="1">
    <location>
        <begin position="342"/>
        <end position="362"/>
    </location>
</feature>
<dbReference type="EMBL" id="CP003012">
    <property type="protein sequence ID" value="AEO68954.1"/>
    <property type="molecule type" value="Genomic_DNA"/>
</dbReference>
<dbReference type="GeneID" id="11519979"/>
<dbReference type="AlphaFoldDB" id="G2RAX9"/>
<gene>
    <name evidence="2" type="ORF">THITE_2090463</name>
</gene>
<dbReference type="STRING" id="578455.G2RAX9"/>
<dbReference type="OrthoDB" id="5388207at2759"/>
<dbReference type="eggNOG" id="ENOG502SCA5">
    <property type="taxonomic scope" value="Eukaryota"/>
</dbReference>
<protein>
    <recommendedName>
        <fullName evidence="4">Glycine-rich cell wall structural protein 1</fullName>
    </recommendedName>
</protein>
<feature type="compositionally biased region" description="Basic and acidic residues" evidence="1">
    <location>
        <begin position="370"/>
        <end position="381"/>
    </location>
</feature>
<dbReference type="Proteomes" id="UP000008181">
    <property type="component" value="Chromosome 4"/>
</dbReference>
<feature type="compositionally biased region" description="Low complexity" evidence="1">
    <location>
        <begin position="75"/>
        <end position="86"/>
    </location>
</feature>
<evidence type="ECO:0000256" key="1">
    <source>
        <dbReference type="SAM" id="MobiDB-lite"/>
    </source>
</evidence>
<feature type="compositionally biased region" description="Gly residues" evidence="1">
    <location>
        <begin position="265"/>
        <end position="277"/>
    </location>
</feature>
<feature type="compositionally biased region" description="Basic and acidic residues" evidence="1">
    <location>
        <begin position="237"/>
        <end position="247"/>
    </location>
</feature>
<feature type="compositionally biased region" description="Basic and acidic residues" evidence="1">
    <location>
        <begin position="313"/>
        <end position="323"/>
    </location>
</feature>
<accession>G2RAX9</accession>
<feature type="compositionally biased region" description="Polar residues" evidence="1">
    <location>
        <begin position="1"/>
        <end position="11"/>
    </location>
</feature>
<feature type="region of interest" description="Disordered" evidence="1">
    <location>
        <begin position="1"/>
        <end position="391"/>
    </location>
</feature>
<organism evidence="2 3">
    <name type="scientific">Thermothielavioides terrestris (strain ATCC 38088 / NRRL 8126)</name>
    <name type="common">Thielavia terrestris</name>
    <dbReference type="NCBI Taxonomy" id="578455"/>
    <lineage>
        <taxon>Eukaryota</taxon>
        <taxon>Fungi</taxon>
        <taxon>Dikarya</taxon>
        <taxon>Ascomycota</taxon>
        <taxon>Pezizomycotina</taxon>
        <taxon>Sordariomycetes</taxon>
        <taxon>Sordariomycetidae</taxon>
        <taxon>Sordariales</taxon>
        <taxon>Chaetomiaceae</taxon>
        <taxon>Thermothielavioides</taxon>
        <taxon>Thermothielavioides terrestris</taxon>
    </lineage>
</organism>
<feature type="compositionally biased region" description="Basic residues" evidence="1">
    <location>
        <begin position="382"/>
        <end position="391"/>
    </location>
</feature>
<evidence type="ECO:0000313" key="3">
    <source>
        <dbReference type="Proteomes" id="UP000008181"/>
    </source>
</evidence>